<evidence type="ECO:0000256" key="4">
    <source>
        <dbReference type="ARBA" id="ARBA00023157"/>
    </source>
</evidence>
<keyword evidence="2" id="KW-0964">Secreted</keyword>
<keyword evidence="3" id="KW-0646">Protease inhibitor</keyword>
<evidence type="ECO:0000259" key="6">
    <source>
        <dbReference type="PROSITE" id="PS51465"/>
    </source>
</evidence>
<sequence precursor="true">MKTLISSALLFCILAAALWPVPEAEGAVSAECARYGLACNKMLAPVCGTDGTTYSNQCMLCYYNRKNKKNIEIRSRGRC</sequence>
<protein>
    <submittedName>
        <fullName evidence="7">Trypsin inhibitor</fullName>
    </submittedName>
</protein>
<dbReference type="PROSITE" id="PS00282">
    <property type="entry name" value="KAZAL_1"/>
    <property type="match status" value="1"/>
</dbReference>
<name>A0A1W2KE28_CRUCA</name>
<comment type="subcellular location">
    <subcellularLocation>
        <location evidence="1">Secreted</location>
    </subcellularLocation>
</comment>
<dbReference type="Gene3D" id="3.30.60.30">
    <property type="match status" value="1"/>
</dbReference>
<dbReference type="EMBL" id="KX065060">
    <property type="protein sequence ID" value="ANN87740.1"/>
    <property type="molecule type" value="mRNA"/>
</dbReference>
<dbReference type="InterPro" id="IPR002350">
    <property type="entry name" value="Kazal_dom"/>
</dbReference>
<dbReference type="PANTHER" id="PTHR21312:SF28">
    <property type="entry name" value="OVOINHIBITOR-RELATED"/>
    <property type="match status" value="1"/>
</dbReference>
<keyword evidence="4" id="KW-1015">Disulfide bond</keyword>
<evidence type="ECO:0000256" key="3">
    <source>
        <dbReference type="ARBA" id="ARBA00022690"/>
    </source>
</evidence>
<accession>A0A1W2KE28</accession>
<dbReference type="SMART" id="SM00280">
    <property type="entry name" value="KAZAL"/>
    <property type="match status" value="1"/>
</dbReference>
<evidence type="ECO:0000256" key="5">
    <source>
        <dbReference type="SAM" id="SignalP"/>
    </source>
</evidence>
<gene>
    <name evidence="7" type="primary">CCKP-1</name>
</gene>
<keyword evidence="5" id="KW-0732">Signal</keyword>
<reference evidence="7" key="1">
    <citation type="journal article" date="2017" name="EuPA Open Proteomics">
        <title>Novel Kazal-type proteinase inhibitors from the skin secretion of the Splendid leaf frog, Cruziohyla calcarifer.</title>
        <authorList>
            <person name="Proano-Bolanos C."/>
            <person name="Li R."/>
            <person name="Zhou M."/>
            <person name="Wang L."/>
            <person name="Xi X."/>
            <person name="Tapia E.E."/>
            <person name="Coloma L.A."/>
            <person name="Chen T."/>
            <person name="Shaw C."/>
        </authorList>
    </citation>
    <scope>NUCLEOTIDE SEQUENCE</scope>
    <source>
        <tissue evidence="7">Skin secretion</tissue>
    </source>
</reference>
<dbReference type="GO" id="GO:0030414">
    <property type="term" value="F:peptidase inhibitor activity"/>
    <property type="evidence" value="ECO:0007669"/>
    <property type="project" value="UniProtKB-KW"/>
</dbReference>
<feature type="signal peptide" evidence="5">
    <location>
        <begin position="1"/>
        <end position="26"/>
    </location>
</feature>
<evidence type="ECO:0000256" key="2">
    <source>
        <dbReference type="ARBA" id="ARBA00022525"/>
    </source>
</evidence>
<dbReference type="InterPro" id="IPR036058">
    <property type="entry name" value="Kazal_dom_sf"/>
</dbReference>
<dbReference type="AlphaFoldDB" id="A0A1W2KE28"/>
<evidence type="ECO:0000256" key="1">
    <source>
        <dbReference type="ARBA" id="ARBA00004613"/>
    </source>
</evidence>
<dbReference type="PANTHER" id="PTHR21312">
    <property type="entry name" value="SERINE PROTEASE INHIBITOR"/>
    <property type="match status" value="1"/>
</dbReference>
<dbReference type="SUPFAM" id="SSF100895">
    <property type="entry name" value="Kazal-type serine protease inhibitors"/>
    <property type="match status" value="1"/>
</dbReference>
<feature type="chain" id="PRO_5012099767" evidence="5">
    <location>
        <begin position="27"/>
        <end position="79"/>
    </location>
</feature>
<proteinExistence type="evidence at transcript level"/>
<dbReference type="PROSITE" id="PS51465">
    <property type="entry name" value="KAZAL_2"/>
    <property type="match status" value="1"/>
</dbReference>
<feature type="domain" description="Kazal-like" evidence="6">
    <location>
        <begin position="26"/>
        <end position="79"/>
    </location>
</feature>
<organism evidence="7">
    <name type="scientific">Cruziohyla calcarifer</name>
    <name type="common">Splendid leaf frog</name>
    <name type="synonym">Agalychnis calcarifer</name>
    <dbReference type="NCBI Taxonomy" id="318249"/>
    <lineage>
        <taxon>Eukaryota</taxon>
        <taxon>Metazoa</taxon>
        <taxon>Chordata</taxon>
        <taxon>Craniata</taxon>
        <taxon>Vertebrata</taxon>
        <taxon>Euteleostomi</taxon>
        <taxon>Amphibia</taxon>
        <taxon>Batrachia</taxon>
        <taxon>Anura</taxon>
        <taxon>Neobatrachia</taxon>
        <taxon>Hyloidea</taxon>
        <taxon>Hylidae</taxon>
        <taxon>Phyllomedusinae</taxon>
        <taxon>Cruziohyla</taxon>
    </lineage>
</organism>
<dbReference type="GO" id="GO:0005576">
    <property type="term" value="C:extracellular region"/>
    <property type="evidence" value="ECO:0007669"/>
    <property type="project" value="UniProtKB-SubCell"/>
</dbReference>
<evidence type="ECO:0000313" key="7">
    <source>
        <dbReference type="EMBL" id="ANN87740.1"/>
    </source>
</evidence>
<dbReference type="Pfam" id="PF00050">
    <property type="entry name" value="Kazal_1"/>
    <property type="match status" value="1"/>
</dbReference>